<evidence type="ECO:0000256" key="1">
    <source>
        <dbReference type="SAM" id="SignalP"/>
    </source>
</evidence>
<dbReference type="OrthoDB" id="3295906at2"/>
<comment type="caution">
    <text evidence="2">The sequence shown here is derived from an EMBL/GenBank/DDBJ whole genome shotgun (WGS) entry which is preliminary data.</text>
</comment>
<sequence length="153" mass="16383">MSFSRAYRLACVLLCGFACMVLLSGTVGAHERMSGQCLHDLRELAAHAQMVQKISTYNSAAFVMNFSVEYLNPDTGETGTAGGTDNYPVGQVRTIDLDSLSIPDGALVRPHVNAILGTSNSGDRYVHYVHGNGGVGSYRVTGTTFNYSVSLIQ</sequence>
<keyword evidence="3" id="KW-1185">Reference proteome</keyword>
<gene>
    <name evidence="2" type="ORF">KDA_46060</name>
</gene>
<feature type="signal peptide" evidence="1">
    <location>
        <begin position="1"/>
        <end position="29"/>
    </location>
</feature>
<dbReference type="EMBL" id="BIFT01000001">
    <property type="protein sequence ID" value="GCE29122.1"/>
    <property type="molecule type" value="Genomic_DNA"/>
</dbReference>
<dbReference type="Proteomes" id="UP000287171">
    <property type="component" value="Unassembled WGS sequence"/>
</dbReference>
<dbReference type="RefSeq" id="WP_126629260.1">
    <property type="nucleotide sequence ID" value="NZ_BIFT01000001.1"/>
</dbReference>
<feature type="chain" id="PRO_5019399530" evidence="1">
    <location>
        <begin position="30"/>
        <end position="153"/>
    </location>
</feature>
<protein>
    <submittedName>
        <fullName evidence="2">Uncharacterized protein</fullName>
    </submittedName>
</protein>
<evidence type="ECO:0000313" key="3">
    <source>
        <dbReference type="Proteomes" id="UP000287171"/>
    </source>
</evidence>
<name>A0A402BCW2_9CHLR</name>
<evidence type="ECO:0000313" key="2">
    <source>
        <dbReference type="EMBL" id="GCE29122.1"/>
    </source>
</evidence>
<proteinExistence type="predicted"/>
<accession>A0A402BCW2</accession>
<reference evidence="3" key="1">
    <citation type="submission" date="2018-12" db="EMBL/GenBank/DDBJ databases">
        <title>Tengunoibacter tsumagoiensis gen. nov., sp. nov., Dictyobacter kobayashii sp. nov., D. alpinus sp. nov., and D. joshuensis sp. nov. and description of Dictyobacteraceae fam. nov. within the order Ktedonobacterales isolated from Tengu-no-mugimeshi.</title>
        <authorList>
            <person name="Wang C.M."/>
            <person name="Zheng Y."/>
            <person name="Sakai Y."/>
            <person name="Toyoda A."/>
            <person name="Minakuchi Y."/>
            <person name="Abe K."/>
            <person name="Yokota A."/>
            <person name="Yabe S."/>
        </authorList>
    </citation>
    <scope>NUCLEOTIDE SEQUENCE [LARGE SCALE GENOMIC DNA]</scope>
    <source>
        <strain evidence="3">Uno16</strain>
    </source>
</reference>
<keyword evidence="1" id="KW-0732">Signal</keyword>
<dbReference type="AlphaFoldDB" id="A0A402BCW2"/>
<organism evidence="2 3">
    <name type="scientific">Dictyobacter alpinus</name>
    <dbReference type="NCBI Taxonomy" id="2014873"/>
    <lineage>
        <taxon>Bacteria</taxon>
        <taxon>Bacillati</taxon>
        <taxon>Chloroflexota</taxon>
        <taxon>Ktedonobacteria</taxon>
        <taxon>Ktedonobacterales</taxon>
        <taxon>Dictyobacteraceae</taxon>
        <taxon>Dictyobacter</taxon>
    </lineage>
</organism>